<reference evidence="3 4" key="1">
    <citation type="submission" date="2013-11" db="EMBL/GenBank/DDBJ databases">
        <title>The Damaraland mole rat (Fukomys damarensis) genome and evolution of African mole rats.</title>
        <authorList>
            <person name="Gladyshev V.N."/>
            <person name="Fang X."/>
        </authorList>
    </citation>
    <scope>NUCLEOTIDE SEQUENCE [LARGE SCALE GENOMIC DNA]</scope>
    <source>
        <tissue evidence="3">Liver</tissue>
    </source>
</reference>
<sequence length="194" mass="22456">MADYAEVRHPGSQTRTTAEKATGTSQGSDDGDNDHEDEDVESGSGPPCPCPAEAEEPEARRRQFLEACRRKEAQLKQAFARRVKEKEAVLREAERQLQDRFEQLERKQHRETLRLEEKRRALEEEMLAFSKKKTASRMLQSRVSACTSSKKKDKDRKKDQGYRFELLCFDVKACETRGGRKEAEEWEEAYSPRV</sequence>
<accession>A0A091DEW7</accession>
<dbReference type="EMBL" id="KN124392">
    <property type="protein sequence ID" value="KFO21336.1"/>
    <property type="molecule type" value="Genomic_DNA"/>
</dbReference>
<gene>
    <name evidence="3" type="ORF">H920_17245</name>
</gene>
<proteinExistence type="predicted"/>
<evidence type="ECO:0000256" key="1">
    <source>
        <dbReference type="SAM" id="Coils"/>
    </source>
</evidence>
<feature type="region of interest" description="Disordered" evidence="2">
    <location>
        <begin position="1"/>
        <end position="58"/>
    </location>
</feature>
<dbReference type="Proteomes" id="UP000028990">
    <property type="component" value="Unassembled WGS sequence"/>
</dbReference>
<evidence type="ECO:0000256" key="2">
    <source>
        <dbReference type="SAM" id="MobiDB-lite"/>
    </source>
</evidence>
<keyword evidence="4" id="KW-1185">Reference proteome</keyword>
<feature type="compositionally biased region" description="Acidic residues" evidence="2">
    <location>
        <begin position="29"/>
        <end position="41"/>
    </location>
</feature>
<name>A0A091DEW7_FUKDA</name>
<evidence type="ECO:0000313" key="3">
    <source>
        <dbReference type="EMBL" id="KFO21336.1"/>
    </source>
</evidence>
<evidence type="ECO:0000313" key="4">
    <source>
        <dbReference type="Proteomes" id="UP000028990"/>
    </source>
</evidence>
<protein>
    <submittedName>
        <fullName evidence="3">Septin-10</fullName>
    </submittedName>
</protein>
<feature type="coiled-coil region" evidence="1">
    <location>
        <begin position="76"/>
        <end position="132"/>
    </location>
</feature>
<organism evidence="3 4">
    <name type="scientific">Fukomys damarensis</name>
    <name type="common">Damaraland mole rat</name>
    <name type="synonym">Cryptomys damarensis</name>
    <dbReference type="NCBI Taxonomy" id="885580"/>
    <lineage>
        <taxon>Eukaryota</taxon>
        <taxon>Metazoa</taxon>
        <taxon>Chordata</taxon>
        <taxon>Craniata</taxon>
        <taxon>Vertebrata</taxon>
        <taxon>Euteleostomi</taxon>
        <taxon>Mammalia</taxon>
        <taxon>Eutheria</taxon>
        <taxon>Euarchontoglires</taxon>
        <taxon>Glires</taxon>
        <taxon>Rodentia</taxon>
        <taxon>Hystricomorpha</taxon>
        <taxon>Bathyergidae</taxon>
        <taxon>Fukomys</taxon>
    </lineage>
</organism>
<keyword evidence="1" id="KW-0175">Coiled coil</keyword>
<dbReference type="AlphaFoldDB" id="A0A091DEW7"/>